<keyword evidence="9 16" id="KW-0762">Sugar transport</keyword>
<dbReference type="SUPFAM" id="SSF52009">
    <property type="entry name" value="Phosphohistidine domain"/>
    <property type="match status" value="1"/>
</dbReference>
<keyword evidence="11 16" id="KW-0598">Phosphotransferase system</keyword>
<feature type="coiled-coil region" evidence="20">
    <location>
        <begin position="397"/>
        <end position="424"/>
    </location>
</feature>
<dbReference type="Pfam" id="PF00391">
    <property type="entry name" value="PEP-utilizers"/>
    <property type="match status" value="1"/>
</dbReference>
<evidence type="ECO:0000313" key="24">
    <source>
        <dbReference type="EMBL" id="HCW93608.1"/>
    </source>
</evidence>
<keyword evidence="7 16" id="KW-0813">Transport</keyword>
<evidence type="ECO:0000313" key="25">
    <source>
        <dbReference type="Proteomes" id="UP000262325"/>
    </source>
</evidence>
<proteinExistence type="inferred from homology"/>
<sequence>MNIIKGIPSSDGIVTGKCHLLDRSKIHVVKYRIDKSGVPEEYKKLDDAIKKTEDYISHVREISLDKLGEDHAFIFDVYLLLLKDDMLVGETKRFIEKELVNAEYALKKVSGNILKVFNESEDEYFRERKSDVEQVVQKLLRFMSADEYESILNIDDEKIIIAHDLTPSDAAAAIKRKVKGFAMDLGSKISHTSILARAIGIPAVVGCEDISSNVTPGEEVIIDGFEGKVIVDPDEKTREDYRNKEKRYNKYIEELSKLKDAEAKTRDGERVTICSNIEINEEINIACEYNSEGIGLYRTEYIYLDKGDISEDDQFEILKNAVLLNNSNPITIRTFDLGGEKLSDVLPHPEEVNPVMGLRAVRYSLRFKEFFKKQLKAILRAAYYGDVRIMFPMISGIEEVNICKEMLRESAEELKSENKNFKGDIPVGVMVELPSLALITHLIAREVDFFSVGSNDLIQYTLGIDRNNEYVAYLYRPTHPSILIMLDKIITDAKNAGIEASVCGEIAGEPKYIPVLLGLGYRNLSMSPASILKAKMVINRMEIDSCVKLVRELKECKYARLAEEKLSNFINAYAGDVYFH</sequence>
<feature type="binding site" evidence="18">
    <location>
        <begin position="455"/>
        <end position="456"/>
    </location>
    <ligand>
        <name>phosphoenolpyruvate</name>
        <dbReference type="ChEBI" id="CHEBI:58702"/>
    </ligand>
</feature>
<dbReference type="Pfam" id="PF05524">
    <property type="entry name" value="PEP-utilisers_N"/>
    <property type="match status" value="1"/>
</dbReference>
<keyword evidence="24" id="KW-0670">Pyruvate</keyword>
<dbReference type="InterPro" id="IPR015813">
    <property type="entry name" value="Pyrv/PenolPyrv_kinase-like_dom"/>
</dbReference>
<dbReference type="Pfam" id="PF02896">
    <property type="entry name" value="PEP-utilizers_C"/>
    <property type="match status" value="1"/>
</dbReference>
<evidence type="ECO:0000256" key="18">
    <source>
        <dbReference type="PIRSR" id="PIRSR000732-2"/>
    </source>
</evidence>
<evidence type="ECO:0000256" key="5">
    <source>
        <dbReference type="ARBA" id="ARBA00012232"/>
    </source>
</evidence>
<dbReference type="InterPro" id="IPR050499">
    <property type="entry name" value="PEP-utilizing_PTS_enzyme"/>
</dbReference>
<dbReference type="Proteomes" id="UP000262325">
    <property type="component" value="Unassembled WGS sequence"/>
</dbReference>
<keyword evidence="14 16" id="KW-0460">Magnesium</keyword>
<keyword evidence="8 16" id="KW-0963">Cytoplasm</keyword>
<dbReference type="InterPro" id="IPR008279">
    <property type="entry name" value="PEP-util_enz_mobile_dom"/>
</dbReference>
<feature type="binding site" evidence="18">
    <location>
        <position position="333"/>
    </location>
    <ligand>
        <name>phosphoenolpyruvate</name>
        <dbReference type="ChEBI" id="CHEBI:58702"/>
    </ligand>
</feature>
<dbReference type="Gene3D" id="3.20.20.60">
    <property type="entry name" value="Phosphoenolpyruvate-binding domains"/>
    <property type="match status" value="1"/>
</dbReference>
<dbReference type="EC" id="2.7.3.9" evidence="5 16"/>
<evidence type="ECO:0000256" key="11">
    <source>
        <dbReference type="ARBA" id="ARBA00022683"/>
    </source>
</evidence>
<feature type="binding site" evidence="18">
    <location>
        <position position="298"/>
    </location>
    <ligand>
        <name>phosphoenolpyruvate</name>
        <dbReference type="ChEBI" id="CHEBI:58702"/>
    </ligand>
</feature>
<dbReference type="SUPFAM" id="SSF47831">
    <property type="entry name" value="Enzyme I of the PEP:sugar phosphotransferase system HPr-binding (sub)domain"/>
    <property type="match status" value="1"/>
</dbReference>
<protein>
    <recommendedName>
        <fullName evidence="6 16">Phosphoenolpyruvate-protein phosphotransferase</fullName>
        <ecNumber evidence="5 16">2.7.3.9</ecNumber>
    </recommendedName>
    <alternativeName>
        <fullName evidence="15 16">Phosphotransferase system, enzyme I</fullName>
    </alternativeName>
</protein>
<evidence type="ECO:0000256" key="20">
    <source>
        <dbReference type="SAM" id="Coils"/>
    </source>
</evidence>
<keyword evidence="12 16" id="KW-0479">Metal-binding</keyword>
<evidence type="ECO:0000256" key="14">
    <source>
        <dbReference type="ARBA" id="ARBA00022842"/>
    </source>
</evidence>
<dbReference type="SUPFAM" id="SSF51621">
    <property type="entry name" value="Phosphoenolpyruvate/pyruvate domain"/>
    <property type="match status" value="1"/>
</dbReference>
<comment type="function">
    <text evidence="16">General (non sugar-specific) component of the phosphoenolpyruvate-dependent sugar phosphotransferase system (sugar PTS). This major carbohydrate active-transport system catalyzes the phosphorylation of incoming sugar substrates concomitantly with their translocation across the cell membrane. Enzyme I transfers the phosphoryl group from phosphoenolpyruvate (PEP) to the phosphoryl carrier protein (HPr).</text>
</comment>
<evidence type="ECO:0000256" key="13">
    <source>
        <dbReference type="ARBA" id="ARBA00022777"/>
    </source>
</evidence>
<evidence type="ECO:0000256" key="4">
    <source>
        <dbReference type="ARBA" id="ARBA00007837"/>
    </source>
</evidence>
<feature type="active site" description="Tele-phosphohistidine intermediate" evidence="17">
    <location>
        <position position="191"/>
    </location>
</feature>
<reference evidence="24 25" key="1">
    <citation type="journal article" date="2018" name="Nat. Biotechnol.">
        <title>A standardized bacterial taxonomy based on genome phylogeny substantially revises the tree of life.</title>
        <authorList>
            <person name="Parks D.H."/>
            <person name="Chuvochina M."/>
            <person name="Waite D.W."/>
            <person name="Rinke C."/>
            <person name="Skarshewski A."/>
            <person name="Chaumeil P.A."/>
            <person name="Hugenholtz P."/>
        </authorList>
    </citation>
    <scope>NUCLEOTIDE SEQUENCE [LARGE SCALE GENOMIC DNA]</scope>
    <source>
        <strain evidence="24">UBA8672</strain>
    </source>
</reference>
<dbReference type="NCBIfam" id="TIGR01417">
    <property type="entry name" value="PTS_I_fam"/>
    <property type="match status" value="1"/>
</dbReference>
<dbReference type="PRINTS" id="PR01736">
    <property type="entry name" value="PHPHTRNFRASE"/>
</dbReference>
<dbReference type="InterPro" id="IPR024692">
    <property type="entry name" value="PTS_EI"/>
</dbReference>
<evidence type="ECO:0000256" key="16">
    <source>
        <dbReference type="PIRNR" id="PIRNR000732"/>
    </source>
</evidence>
<evidence type="ECO:0000259" key="21">
    <source>
        <dbReference type="Pfam" id="PF00391"/>
    </source>
</evidence>
<comment type="subcellular location">
    <subcellularLocation>
        <location evidence="3 16">Cytoplasm</location>
    </subcellularLocation>
</comment>
<dbReference type="Gene3D" id="3.50.30.10">
    <property type="entry name" value="Phosphohistidine domain"/>
    <property type="match status" value="1"/>
</dbReference>
<dbReference type="AlphaFoldDB" id="A0A3D5QD00"/>
<dbReference type="PANTHER" id="PTHR46244:SF6">
    <property type="entry name" value="PHOSPHOENOLPYRUVATE-PROTEIN PHOSPHOTRANSFERASE"/>
    <property type="match status" value="1"/>
</dbReference>
<dbReference type="Gene3D" id="1.10.274.10">
    <property type="entry name" value="PtsI, HPr-binding domain"/>
    <property type="match status" value="1"/>
</dbReference>
<dbReference type="GO" id="GO:0005737">
    <property type="term" value="C:cytoplasm"/>
    <property type="evidence" value="ECO:0007669"/>
    <property type="project" value="UniProtKB-SubCell"/>
</dbReference>
<feature type="domain" description="Phosphotransferase system enzyme I N-terminal" evidence="23">
    <location>
        <begin position="5"/>
        <end position="128"/>
    </location>
</feature>
<feature type="binding site" evidence="19">
    <location>
        <position position="456"/>
    </location>
    <ligand>
        <name>Mg(2+)</name>
        <dbReference type="ChEBI" id="CHEBI:18420"/>
    </ligand>
</feature>
<dbReference type="GO" id="GO:0009401">
    <property type="term" value="P:phosphoenolpyruvate-dependent sugar phosphotransferase system"/>
    <property type="evidence" value="ECO:0007669"/>
    <property type="project" value="UniProtKB-KW"/>
</dbReference>
<evidence type="ECO:0000256" key="6">
    <source>
        <dbReference type="ARBA" id="ARBA00016544"/>
    </source>
</evidence>
<dbReference type="EMBL" id="DPPF01000164">
    <property type="protein sequence ID" value="HCW93608.1"/>
    <property type="molecule type" value="Genomic_DNA"/>
</dbReference>
<evidence type="ECO:0000256" key="9">
    <source>
        <dbReference type="ARBA" id="ARBA00022597"/>
    </source>
</evidence>
<feature type="active site" description="Proton donor" evidence="17">
    <location>
        <position position="503"/>
    </location>
</feature>
<keyword evidence="13 16" id="KW-0418">Kinase</keyword>
<feature type="binding site" evidence="19">
    <location>
        <position position="432"/>
    </location>
    <ligand>
        <name>Mg(2+)</name>
        <dbReference type="ChEBI" id="CHEBI:18420"/>
    </ligand>
</feature>
<evidence type="ECO:0000256" key="15">
    <source>
        <dbReference type="ARBA" id="ARBA00033235"/>
    </source>
</evidence>
<gene>
    <name evidence="24" type="primary">ptsP</name>
    <name evidence="24" type="ORF">DHM44_07990</name>
</gene>
<dbReference type="InterPro" id="IPR036618">
    <property type="entry name" value="PtsI_HPr-bd_sf"/>
</dbReference>
<keyword evidence="10 16" id="KW-0808">Transferase</keyword>
<dbReference type="InterPro" id="IPR023151">
    <property type="entry name" value="PEP_util_CS"/>
</dbReference>
<evidence type="ECO:0000259" key="22">
    <source>
        <dbReference type="Pfam" id="PF02896"/>
    </source>
</evidence>
<evidence type="ECO:0000256" key="8">
    <source>
        <dbReference type="ARBA" id="ARBA00022490"/>
    </source>
</evidence>
<evidence type="ECO:0000256" key="1">
    <source>
        <dbReference type="ARBA" id="ARBA00000683"/>
    </source>
</evidence>
<accession>A0A3D5QD00</accession>
<name>A0A3D5QD00_FLESI</name>
<evidence type="ECO:0000256" key="10">
    <source>
        <dbReference type="ARBA" id="ARBA00022679"/>
    </source>
</evidence>
<dbReference type="InterPro" id="IPR040442">
    <property type="entry name" value="Pyrv_kinase-like_dom_sf"/>
</dbReference>
<evidence type="ECO:0000256" key="12">
    <source>
        <dbReference type="ARBA" id="ARBA00022723"/>
    </source>
</evidence>
<dbReference type="InterPro" id="IPR008731">
    <property type="entry name" value="PTS_EIN"/>
</dbReference>
<comment type="catalytic activity">
    <reaction evidence="1 16">
        <text>L-histidyl-[protein] + phosphoenolpyruvate = N(pros)-phospho-L-histidyl-[protein] + pyruvate</text>
        <dbReference type="Rhea" id="RHEA:23880"/>
        <dbReference type="Rhea" id="RHEA-COMP:9745"/>
        <dbReference type="Rhea" id="RHEA-COMP:9746"/>
        <dbReference type="ChEBI" id="CHEBI:15361"/>
        <dbReference type="ChEBI" id="CHEBI:29979"/>
        <dbReference type="ChEBI" id="CHEBI:58702"/>
        <dbReference type="ChEBI" id="CHEBI:64837"/>
        <dbReference type="EC" id="2.7.3.9"/>
    </reaction>
</comment>
<evidence type="ECO:0000256" key="3">
    <source>
        <dbReference type="ARBA" id="ARBA00004496"/>
    </source>
</evidence>
<dbReference type="GO" id="GO:0016301">
    <property type="term" value="F:kinase activity"/>
    <property type="evidence" value="ECO:0007669"/>
    <property type="project" value="UniProtKB-KW"/>
</dbReference>
<organism evidence="24 25">
    <name type="scientific">Flexistipes sinusarabici</name>
    <dbReference type="NCBI Taxonomy" id="2352"/>
    <lineage>
        <taxon>Bacteria</taxon>
        <taxon>Pseudomonadati</taxon>
        <taxon>Deferribacterota</taxon>
        <taxon>Deferribacteres</taxon>
        <taxon>Deferribacterales</taxon>
        <taxon>Flexistipitaceae</taxon>
        <taxon>Flexistipes</taxon>
    </lineage>
</organism>
<dbReference type="InterPro" id="IPR000121">
    <property type="entry name" value="PEP_util_C"/>
</dbReference>
<dbReference type="PIRSF" id="PIRSF000732">
    <property type="entry name" value="PTS_enzyme_I"/>
    <property type="match status" value="1"/>
</dbReference>
<feature type="domain" description="PEP-utilising enzyme mobile" evidence="21">
    <location>
        <begin position="155"/>
        <end position="227"/>
    </location>
</feature>
<comment type="caution">
    <text evidence="24">The sequence shown here is derived from an EMBL/GenBank/DDBJ whole genome shotgun (WGS) entry which is preliminary data.</text>
</comment>
<comment type="similarity">
    <text evidence="4 16">Belongs to the PEP-utilizing enzyme family.</text>
</comment>
<dbReference type="GO" id="GO:0046872">
    <property type="term" value="F:metal ion binding"/>
    <property type="evidence" value="ECO:0007669"/>
    <property type="project" value="UniProtKB-KW"/>
</dbReference>
<evidence type="ECO:0000256" key="7">
    <source>
        <dbReference type="ARBA" id="ARBA00022448"/>
    </source>
</evidence>
<evidence type="ECO:0000256" key="2">
    <source>
        <dbReference type="ARBA" id="ARBA00001946"/>
    </source>
</evidence>
<dbReference type="InterPro" id="IPR036637">
    <property type="entry name" value="Phosphohistidine_dom_sf"/>
</dbReference>
<evidence type="ECO:0000256" key="17">
    <source>
        <dbReference type="PIRSR" id="PIRSR000732-1"/>
    </source>
</evidence>
<dbReference type="PROSITE" id="PS00742">
    <property type="entry name" value="PEP_ENZYMES_2"/>
    <property type="match status" value="1"/>
</dbReference>
<feature type="domain" description="PEP-utilising enzyme C-terminal" evidence="22">
    <location>
        <begin position="254"/>
        <end position="542"/>
    </location>
</feature>
<dbReference type="PANTHER" id="PTHR46244">
    <property type="entry name" value="PHOSPHOENOLPYRUVATE-PROTEIN PHOSPHOTRANSFERASE"/>
    <property type="match status" value="1"/>
</dbReference>
<feature type="binding site" evidence="18">
    <location>
        <position position="466"/>
    </location>
    <ligand>
        <name>phosphoenolpyruvate</name>
        <dbReference type="ChEBI" id="CHEBI:58702"/>
    </ligand>
</feature>
<evidence type="ECO:0000256" key="19">
    <source>
        <dbReference type="PIRSR" id="PIRSR000732-3"/>
    </source>
</evidence>
<dbReference type="GO" id="GO:0008965">
    <property type="term" value="F:phosphoenolpyruvate-protein phosphotransferase activity"/>
    <property type="evidence" value="ECO:0007669"/>
    <property type="project" value="UniProtKB-EC"/>
</dbReference>
<comment type="cofactor">
    <cofactor evidence="2 16 19">
        <name>Mg(2+)</name>
        <dbReference type="ChEBI" id="CHEBI:18420"/>
    </cofactor>
</comment>
<evidence type="ECO:0000259" key="23">
    <source>
        <dbReference type="Pfam" id="PF05524"/>
    </source>
</evidence>
<keyword evidence="20" id="KW-0175">Coiled coil</keyword>
<dbReference type="InterPro" id="IPR006318">
    <property type="entry name" value="PTS_EI-like"/>
</dbReference>